<reference evidence="1 2" key="1">
    <citation type="submission" date="2018-01" db="EMBL/GenBank/DDBJ databases">
        <title>Complete genome sequence of Salinigranum rubrum GX10T, an extremely halophilic archaeon isolated from a marine solar saltern.</title>
        <authorList>
            <person name="Han S."/>
        </authorList>
    </citation>
    <scope>NUCLEOTIDE SEQUENCE [LARGE SCALE GENOMIC DNA]</scope>
    <source>
        <strain evidence="1 2">GX10</strain>
    </source>
</reference>
<protein>
    <recommendedName>
        <fullName evidence="3">Small CPxCG-related zinc finger protein</fullName>
    </recommendedName>
</protein>
<accession>A0A2I8VG64</accession>
<keyword evidence="2" id="KW-1185">Reference proteome</keyword>
<evidence type="ECO:0008006" key="3">
    <source>
        <dbReference type="Google" id="ProtNLM"/>
    </source>
</evidence>
<proteinExistence type="predicted"/>
<gene>
    <name evidence="1" type="ORF">C2R22_03940</name>
</gene>
<evidence type="ECO:0000313" key="1">
    <source>
        <dbReference type="EMBL" id="AUV80912.1"/>
    </source>
</evidence>
<dbReference type="RefSeq" id="WP_103424600.1">
    <property type="nucleotide sequence ID" value="NZ_CP026309.1"/>
</dbReference>
<dbReference type="EMBL" id="CP026309">
    <property type="protein sequence ID" value="AUV80912.1"/>
    <property type="molecule type" value="Genomic_DNA"/>
</dbReference>
<dbReference type="OrthoDB" id="165303at2157"/>
<dbReference type="NCBIfam" id="NF041911">
    <property type="entry name" value="HVO_0649"/>
    <property type="match status" value="1"/>
</dbReference>
<sequence>MSVWHTGGTTPLDRLKSRYDRDLRCGECGYVDEEGEWQARTTGDRVDYRHLCPSCGAVERRTLKLRR</sequence>
<dbReference type="GeneID" id="35591212"/>
<name>A0A2I8VG64_9EURY</name>
<dbReference type="InterPro" id="IPR049696">
    <property type="entry name" value="HVO_0649-like"/>
</dbReference>
<dbReference type="Proteomes" id="UP000236584">
    <property type="component" value="Chromosome"/>
</dbReference>
<dbReference type="KEGG" id="srub:C2R22_03940"/>
<evidence type="ECO:0000313" key="2">
    <source>
        <dbReference type="Proteomes" id="UP000236584"/>
    </source>
</evidence>
<organism evidence="1 2">
    <name type="scientific">Salinigranum rubrum</name>
    <dbReference type="NCBI Taxonomy" id="755307"/>
    <lineage>
        <taxon>Archaea</taxon>
        <taxon>Methanobacteriati</taxon>
        <taxon>Methanobacteriota</taxon>
        <taxon>Stenosarchaea group</taxon>
        <taxon>Halobacteria</taxon>
        <taxon>Halobacteriales</taxon>
        <taxon>Haloferacaceae</taxon>
        <taxon>Salinigranum</taxon>
    </lineage>
</organism>
<dbReference type="AlphaFoldDB" id="A0A2I8VG64"/>